<dbReference type="PANTHER" id="PTHR30213">
    <property type="entry name" value="INNER MEMBRANE PROTEIN YHJD"/>
    <property type="match status" value="1"/>
</dbReference>
<keyword evidence="5 6" id="KW-0472">Membrane</keyword>
<dbReference type="Pfam" id="PF03631">
    <property type="entry name" value="Virul_fac_BrkB"/>
    <property type="match status" value="1"/>
</dbReference>
<proteinExistence type="predicted"/>
<dbReference type="InterPro" id="IPR017039">
    <property type="entry name" value="Virul_fac_BrkB"/>
</dbReference>
<sequence>MSVTSTLDRFQQRHRWAGLPLAVLYKFFDDQGNYLAALITYYAFVSLFPLLLLLVTILGYALHGNRELQDEVLNSALSQFPVIGDQLRNNIHQLHGKVLALVVGILGSLYGGLGVAQASQNAMNKVWAVPRNARPNPLKARGISLLLLLIVGGGVIATTVLSALTTGAGAYGTNLGAGSRVLTTVVAVAVNALLFMLAFRVMTAGDITIQQVRPGALAAAVLWQGLQEVGTYYVGHELKGASATYGVFGLVLGLIAWIYLGALGLVLCAEYNAVRAKRMWPRSLLTPFTDAVQLTAGDRRAYRSYPVTEKHKGFERVRVDFDQHEGQSEESDR</sequence>
<dbReference type="RefSeq" id="WP_311423839.1">
    <property type="nucleotide sequence ID" value="NZ_JAVREH010000021.1"/>
</dbReference>
<feature type="transmembrane region" description="Helical" evidence="6">
    <location>
        <begin position="98"/>
        <end position="119"/>
    </location>
</feature>
<evidence type="ECO:0000256" key="5">
    <source>
        <dbReference type="ARBA" id="ARBA00023136"/>
    </source>
</evidence>
<evidence type="ECO:0000256" key="6">
    <source>
        <dbReference type="SAM" id="Phobius"/>
    </source>
</evidence>
<dbReference type="PIRSF" id="PIRSF035875">
    <property type="entry name" value="RNase_BN"/>
    <property type="match status" value="1"/>
</dbReference>
<name>A0ABU2JCH7_9ACTN</name>
<evidence type="ECO:0000313" key="8">
    <source>
        <dbReference type="Proteomes" id="UP001183176"/>
    </source>
</evidence>
<evidence type="ECO:0000256" key="3">
    <source>
        <dbReference type="ARBA" id="ARBA00022692"/>
    </source>
</evidence>
<protein>
    <submittedName>
        <fullName evidence="7">YihY/virulence factor BrkB family protein</fullName>
    </submittedName>
</protein>
<feature type="transmembrane region" description="Helical" evidence="6">
    <location>
        <begin position="247"/>
        <end position="269"/>
    </location>
</feature>
<evidence type="ECO:0000256" key="2">
    <source>
        <dbReference type="ARBA" id="ARBA00022475"/>
    </source>
</evidence>
<feature type="transmembrane region" description="Helical" evidence="6">
    <location>
        <begin position="34"/>
        <end position="62"/>
    </location>
</feature>
<accession>A0ABU2JCH7</accession>
<comment type="subcellular location">
    <subcellularLocation>
        <location evidence="1">Cell membrane</location>
        <topology evidence="1">Multi-pass membrane protein</topology>
    </subcellularLocation>
</comment>
<feature type="transmembrane region" description="Helical" evidence="6">
    <location>
        <begin position="181"/>
        <end position="203"/>
    </location>
</feature>
<dbReference type="NCBIfam" id="TIGR00765">
    <property type="entry name" value="yihY_not_rbn"/>
    <property type="match status" value="1"/>
</dbReference>
<feature type="transmembrane region" description="Helical" evidence="6">
    <location>
        <begin position="140"/>
        <end position="161"/>
    </location>
</feature>
<dbReference type="Proteomes" id="UP001183176">
    <property type="component" value="Unassembled WGS sequence"/>
</dbReference>
<keyword evidence="8" id="KW-1185">Reference proteome</keyword>
<reference evidence="8" key="1">
    <citation type="submission" date="2023-07" db="EMBL/GenBank/DDBJ databases">
        <title>30 novel species of actinomycetes from the DSMZ collection.</title>
        <authorList>
            <person name="Nouioui I."/>
        </authorList>
    </citation>
    <scope>NUCLEOTIDE SEQUENCE [LARGE SCALE GENOMIC DNA]</scope>
    <source>
        <strain evidence="8">DSM 44399</strain>
    </source>
</reference>
<keyword evidence="4 6" id="KW-1133">Transmembrane helix</keyword>
<comment type="caution">
    <text evidence="7">The sequence shown here is derived from an EMBL/GenBank/DDBJ whole genome shotgun (WGS) entry which is preliminary data.</text>
</comment>
<evidence type="ECO:0000313" key="7">
    <source>
        <dbReference type="EMBL" id="MDT0262690.1"/>
    </source>
</evidence>
<evidence type="ECO:0000256" key="4">
    <source>
        <dbReference type="ARBA" id="ARBA00022989"/>
    </source>
</evidence>
<evidence type="ECO:0000256" key="1">
    <source>
        <dbReference type="ARBA" id="ARBA00004651"/>
    </source>
</evidence>
<dbReference type="EMBL" id="JAVREH010000021">
    <property type="protein sequence ID" value="MDT0262690.1"/>
    <property type="molecule type" value="Genomic_DNA"/>
</dbReference>
<dbReference type="PANTHER" id="PTHR30213:SF1">
    <property type="entry name" value="INNER MEMBRANE PROTEIN YHJD"/>
    <property type="match status" value="1"/>
</dbReference>
<keyword evidence="2" id="KW-1003">Cell membrane</keyword>
<organism evidence="7 8">
    <name type="scientific">Jatrophihabitans lederbergiae</name>
    <dbReference type="NCBI Taxonomy" id="3075547"/>
    <lineage>
        <taxon>Bacteria</taxon>
        <taxon>Bacillati</taxon>
        <taxon>Actinomycetota</taxon>
        <taxon>Actinomycetes</taxon>
        <taxon>Jatrophihabitantales</taxon>
        <taxon>Jatrophihabitantaceae</taxon>
        <taxon>Jatrophihabitans</taxon>
    </lineage>
</organism>
<keyword evidence="3 6" id="KW-0812">Transmembrane</keyword>
<gene>
    <name evidence="7" type="ORF">RM423_14940</name>
</gene>